<name>A0AA40EX54_9PEZI</name>
<gene>
    <name evidence="3" type="ORF">B0T18DRAFT_447479</name>
</gene>
<feature type="region of interest" description="Disordered" evidence="1">
    <location>
        <begin position="109"/>
        <end position="136"/>
    </location>
</feature>
<keyword evidence="2" id="KW-0472">Membrane</keyword>
<reference evidence="3" key="1">
    <citation type="submission" date="2023-06" db="EMBL/GenBank/DDBJ databases">
        <title>Genome-scale phylogeny and comparative genomics of the fungal order Sordariales.</title>
        <authorList>
            <consortium name="Lawrence Berkeley National Laboratory"/>
            <person name="Hensen N."/>
            <person name="Bonometti L."/>
            <person name="Westerberg I."/>
            <person name="Brannstrom I.O."/>
            <person name="Guillou S."/>
            <person name="Cros-Aarteil S."/>
            <person name="Calhoun S."/>
            <person name="Haridas S."/>
            <person name="Kuo A."/>
            <person name="Mondo S."/>
            <person name="Pangilinan J."/>
            <person name="Riley R."/>
            <person name="LaButti K."/>
            <person name="Andreopoulos B."/>
            <person name="Lipzen A."/>
            <person name="Chen C."/>
            <person name="Yanf M."/>
            <person name="Daum C."/>
            <person name="Ng V."/>
            <person name="Clum A."/>
            <person name="Steindorff A."/>
            <person name="Ohm R."/>
            <person name="Martin F."/>
            <person name="Silar P."/>
            <person name="Natvig D."/>
            <person name="Lalanne C."/>
            <person name="Gautier V."/>
            <person name="Ament-velasquez S.L."/>
            <person name="Kruys A."/>
            <person name="Hutchinson M.I."/>
            <person name="Powell A.J."/>
            <person name="Barry K."/>
            <person name="Miller A.N."/>
            <person name="Grigoriev I.V."/>
            <person name="Debuchy R."/>
            <person name="Gladieux P."/>
            <person name="Thoren M.H."/>
            <person name="Johannesson H."/>
        </authorList>
    </citation>
    <scope>NUCLEOTIDE SEQUENCE</scope>
    <source>
        <strain evidence="3">SMH3187-1</strain>
    </source>
</reference>
<dbReference type="Proteomes" id="UP001172155">
    <property type="component" value="Unassembled WGS sequence"/>
</dbReference>
<keyword evidence="2" id="KW-1133">Transmembrane helix</keyword>
<evidence type="ECO:0000313" key="3">
    <source>
        <dbReference type="EMBL" id="KAK0747146.1"/>
    </source>
</evidence>
<feature type="transmembrane region" description="Helical" evidence="2">
    <location>
        <begin position="144"/>
        <end position="165"/>
    </location>
</feature>
<comment type="caution">
    <text evidence="3">The sequence shown here is derived from an EMBL/GenBank/DDBJ whole genome shotgun (WGS) entry which is preliminary data.</text>
</comment>
<dbReference type="AlphaFoldDB" id="A0AA40EX54"/>
<sequence length="396" mass="42417">MAVTFTAQAWCFTEFFWHTSHQALPSAYTIAKTRTINRSTFINTTRCVSTFGLGTEQYRPMITIIKEIDTWGQLSDMTGTSTFGANLDVWASTPIPLYAEATPYHVLAPPGAGTGTPSPQETQSPAGVPTTAPRVETSSALSPGAAAGIAIGAILLLGVAGFYLWRYLRNRKTTRTTTGQASQNLEAGGVGGAGGPRMADCDDKEVVTDTTAANGNARPPPYELDISSPTTLPPPARAVEADMGQKLQVQTGNGHDVPPFAVVALPELGGTAVERGDADDRVVSAPWTDHVGPGALRIGAVSPEMGGREAVGMHAGEMSPATTVAMSSDSRPTSMLPEAGEWRNTVRVSYLQRELKNIRVERERLQRIERLDAREAELERLVLEEMETLREGWSGH</sequence>
<evidence type="ECO:0000256" key="2">
    <source>
        <dbReference type="SAM" id="Phobius"/>
    </source>
</evidence>
<protein>
    <submittedName>
        <fullName evidence="3">Uncharacterized protein</fullName>
    </submittedName>
</protein>
<evidence type="ECO:0000313" key="4">
    <source>
        <dbReference type="Proteomes" id="UP001172155"/>
    </source>
</evidence>
<keyword evidence="4" id="KW-1185">Reference proteome</keyword>
<dbReference type="EMBL" id="JAUKUD010000004">
    <property type="protein sequence ID" value="KAK0747146.1"/>
    <property type="molecule type" value="Genomic_DNA"/>
</dbReference>
<evidence type="ECO:0000256" key="1">
    <source>
        <dbReference type="SAM" id="MobiDB-lite"/>
    </source>
</evidence>
<proteinExistence type="predicted"/>
<keyword evidence="2" id="KW-0812">Transmembrane</keyword>
<accession>A0AA40EX54</accession>
<organism evidence="3 4">
    <name type="scientific">Schizothecium vesticola</name>
    <dbReference type="NCBI Taxonomy" id="314040"/>
    <lineage>
        <taxon>Eukaryota</taxon>
        <taxon>Fungi</taxon>
        <taxon>Dikarya</taxon>
        <taxon>Ascomycota</taxon>
        <taxon>Pezizomycotina</taxon>
        <taxon>Sordariomycetes</taxon>
        <taxon>Sordariomycetidae</taxon>
        <taxon>Sordariales</taxon>
        <taxon>Schizotheciaceae</taxon>
        <taxon>Schizothecium</taxon>
    </lineage>
</organism>